<keyword evidence="1" id="KW-1133">Transmembrane helix</keyword>
<comment type="caution">
    <text evidence="3">The sequence shown here is derived from an EMBL/GenBank/DDBJ whole genome shotgun (WGS) entry which is preliminary data.</text>
</comment>
<gene>
    <name evidence="3" type="ORF">QB898_07030</name>
</gene>
<keyword evidence="1" id="KW-0812">Transmembrane</keyword>
<feature type="transmembrane region" description="Helical" evidence="1">
    <location>
        <begin position="6"/>
        <end position="22"/>
    </location>
</feature>
<feature type="transmembrane region" description="Helical" evidence="1">
    <location>
        <begin position="52"/>
        <end position="69"/>
    </location>
</feature>
<proteinExistence type="predicted"/>
<protein>
    <submittedName>
        <fullName evidence="3">NfeD family protein</fullName>
    </submittedName>
</protein>
<dbReference type="Pfam" id="PF01957">
    <property type="entry name" value="NfeD"/>
    <property type="match status" value="1"/>
</dbReference>
<feature type="domain" description="NfeD-like C-terminal" evidence="2">
    <location>
        <begin position="88"/>
        <end position="142"/>
    </location>
</feature>
<sequence>MPVSDFAAWWIAAGLLVAAEMFTGTFYLLMLAVGMTAGAVAAHLGLSQTAQMAAAAIVSAAAVFACYWIRQRRGRDLSPGADPSVNFDIGETVEVRAWKADGTASVRYRGAPWTAICRPGAAPAPGPHRVAEIVGSRLLVDPV</sequence>
<reference evidence="3 4" key="1">
    <citation type="submission" date="2023-04" db="EMBL/GenBank/DDBJ databases">
        <title>Ottowia paracancer sp. nov., isolated from human stomach.</title>
        <authorList>
            <person name="Song Y."/>
        </authorList>
    </citation>
    <scope>NUCLEOTIDE SEQUENCE [LARGE SCALE GENOMIC DNA]</scope>
    <source>
        <strain evidence="3 4">10c7w1</strain>
    </source>
</reference>
<evidence type="ECO:0000256" key="1">
    <source>
        <dbReference type="SAM" id="Phobius"/>
    </source>
</evidence>
<keyword evidence="4" id="KW-1185">Reference proteome</keyword>
<organism evidence="3 4">
    <name type="scientific">Ottowia cancrivicina</name>
    <dbReference type="NCBI Taxonomy" id="3040346"/>
    <lineage>
        <taxon>Bacteria</taxon>
        <taxon>Pseudomonadati</taxon>
        <taxon>Pseudomonadota</taxon>
        <taxon>Betaproteobacteria</taxon>
        <taxon>Burkholderiales</taxon>
        <taxon>Comamonadaceae</taxon>
        <taxon>Ottowia</taxon>
    </lineage>
</organism>
<dbReference type="RefSeq" id="WP_279524366.1">
    <property type="nucleotide sequence ID" value="NZ_JARVII010000011.1"/>
</dbReference>
<evidence type="ECO:0000313" key="4">
    <source>
        <dbReference type="Proteomes" id="UP001237156"/>
    </source>
</evidence>
<dbReference type="Proteomes" id="UP001237156">
    <property type="component" value="Unassembled WGS sequence"/>
</dbReference>
<keyword evidence="1" id="KW-0472">Membrane</keyword>
<accession>A0AAW6RLI1</accession>
<dbReference type="AlphaFoldDB" id="A0AAW6RLI1"/>
<dbReference type="EMBL" id="JARVII010000011">
    <property type="protein sequence ID" value="MDG9699469.1"/>
    <property type="molecule type" value="Genomic_DNA"/>
</dbReference>
<name>A0AAW6RLI1_9BURK</name>
<evidence type="ECO:0000259" key="2">
    <source>
        <dbReference type="Pfam" id="PF01957"/>
    </source>
</evidence>
<evidence type="ECO:0000313" key="3">
    <source>
        <dbReference type="EMBL" id="MDG9699469.1"/>
    </source>
</evidence>
<dbReference type="InterPro" id="IPR002810">
    <property type="entry name" value="NfeD-like_C"/>
</dbReference>